<comment type="subcellular location">
    <subcellularLocation>
        <location evidence="1">Cell membrane</location>
        <topology evidence="1">Multi-pass membrane protein</topology>
    </subcellularLocation>
</comment>
<feature type="transmembrane region" description="Helical" evidence="10">
    <location>
        <begin position="279"/>
        <end position="308"/>
    </location>
</feature>
<organism evidence="12 13">
    <name type="scientific">Maribacter arcticus</name>
    <dbReference type="NCBI Taxonomy" id="561365"/>
    <lineage>
        <taxon>Bacteria</taxon>
        <taxon>Pseudomonadati</taxon>
        <taxon>Bacteroidota</taxon>
        <taxon>Flavobacteriia</taxon>
        <taxon>Flavobacteriales</taxon>
        <taxon>Flavobacteriaceae</taxon>
        <taxon>Maribacter</taxon>
    </lineage>
</organism>
<dbReference type="GO" id="GO:0005886">
    <property type="term" value="C:plasma membrane"/>
    <property type="evidence" value="ECO:0007669"/>
    <property type="project" value="UniProtKB-SubCell"/>
</dbReference>
<evidence type="ECO:0000256" key="8">
    <source>
        <dbReference type="ARBA" id="ARBA00023136"/>
    </source>
</evidence>
<keyword evidence="13" id="KW-1185">Reference proteome</keyword>
<feature type="transmembrane region" description="Helical" evidence="10">
    <location>
        <begin position="240"/>
        <end position="259"/>
    </location>
</feature>
<dbReference type="Gene3D" id="1.20.1530.20">
    <property type="match status" value="1"/>
</dbReference>
<evidence type="ECO:0000256" key="4">
    <source>
        <dbReference type="ARBA" id="ARBA00022475"/>
    </source>
</evidence>
<evidence type="ECO:0000256" key="9">
    <source>
        <dbReference type="SAM" id="MobiDB-lite"/>
    </source>
</evidence>
<keyword evidence="2" id="KW-0813">Transport</keyword>
<keyword evidence="4" id="KW-1003">Cell membrane</keyword>
<dbReference type="PANTHER" id="PTHR32507">
    <property type="entry name" value="NA(+)/H(+) ANTIPORTER 1"/>
    <property type="match status" value="1"/>
</dbReference>
<protein>
    <submittedName>
        <fullName evidence="12">Sodium/proton antiporter, CPA1 family</fullName>
    </submittedName>
</protein>
<keyword evidence="3" id="KW-0050">Antiport</keyword>
<feature type="transmembrane region" description="Helical" evidence="10">
    <location>
        <begin position="6"/>
        <end position="23"/>
    </location>
</feature>
<evidence type="ECO:0000256" key="3">
    <source>
        <dbReference type="ARBA" id="ARBA00022449"/>
    </source>
</evidence>
<feature type="transmembrane region" description="Helical" evidence="10">
    <location>
        <begin position="96"/>
        <end position="115"/>
    </location>
</feature>
<dbReference type="Pfam" id="PF00999">
    <property type="entry name" value="Na_H_Exchanger"/>
    <property type="match status" value="1"/>
</dbReference>
<keyword evidence="7" id="KW-0406">Ion transport</keyword>
<feature type="transmembrane region" description="Helical" evidence="10">
    <location>
        <begin position="371"/>
        <end position="389"/>
    </location>
</feature>
<evidence type="ECO:0000259" key="11">
    <source>
        <dbReference type="Pfam" id="PF00999"/>
    </source>
</evidence>
<feature type="transmembrane region" description="Helical" evidence="10">
    <location>
        <begin position="35"/>
        <end position="53"/>
    </location>
</feature>
<dbReference type="EMBL" id="FUYL01000003">
    <property type="protein sequence ID" value="SKB39667.1"/>
    <property type="molecule type" value="Genomic_DNA"/>
</dbReference>
<feature type="transmembrane region" description="Helical" evidence="10">
    <location>
        <begin position="65"/>
        <end position="84"/>
    </location>
</feature>
<evidence type="ECO:0000256" key="5">
    <source>
        <dbReference type="ARBA" id="ARBA00022692"/>
    </source>
</evidence>
<evidence type="ECO:0000256" key="7">
    <source>
        <dbReference type="ARBA" id="ARBA00023065"/>
    </source>
</evidence>
<feature type="transmembrane region" description="Helical" evidence="10">
    <location>
        <begin position="343"/>
        <end position="359"/>
    </location>
</feature>
<feature type="transmembrane region" description="Helical" evidence="10">
    <location>
        <begin position="218"/>
        <end position="234"/>
    </location>
</feature>
<feature type="region of interest" description="Disordered" evidence="9">
    <location>
        <begin position="418"/>
        <end position="441"/>
    </location>
</feature>
<dbReference type="GO" id="GO:0015297">
    <property type="term" value="F:antiporter activity"/>
    <property type="evidence" value="ECO:0007669"/>
    <property type="project" value="UniProtKB-KW"/>
</dbReference>
<feature type="transmembrane region" description="Helical" evidence="10">
    <location>
        <begin position="127"/>
        <end position="148"/>
    </location>
</feature>
<dbReference type="PANTHER" id="PTHR32507:SF0">
    <property type="entry name" value="NA(+)_H(+) ANTIPORTER 2-RELATED"/>
    <property type="match status" value="1"/>
</dbReference>
<reference evidence="13" key="1">
    <citation type="submission" date="2017-02" db="EMBL/GenBank/DDBJ databases">
        <authorList>
            <person name="Varghese N."/>
            <person name="Submissions S."/>
        </authorList>
    </citation>
    <scope>NUCLEOTIDE SEQUENCE [LARGE SCALE GENOMIC DNA]</scope>
    <source>
        <strain evidence="13">DSM 23546</strain>
    </source>
</reference>
<evidence type="ECO:0000256" key="1">
    <source>
        <dbReference type="ARBA" id="ARBA00004651"/>
    </source>
</evidence>
<dbReference type="OrthoDB" id="643057at2"/>
<keyword evidence="6 10" id="KW-1133">Transmembrane helix</keyword>
<dbReference type="Proteomes" id="UP000190339">
    <property type="component" value="Unassembled WGS sequence"/>
</dbReference>
<dbReference type="RefSeq" id="WP_079511713.1">
    <property type="nucleotide sequence ID" value="NZ_FUYL01000003.1"/>
</dbReference>
<dbReference type="InterPro" id="IPR038770">
    <property type="entry name" value="Na+/solute_symporter_sf"/>
</dbReference>
<proteinExistence type="predicted"/>
<keyword evidence="8 10" id="KW-0472">Membrane</keyword>
<dbReference type="GO" id="GO:1902600">
    <property type="term" value="P:proton transmembrane transport"/>
    <property type="evidence" value="ECO:0007669"/>
    <property type="project" value="InterPro"/>
</dbReference>
<gene>
    <name evidence="12" type="ORF">SAMN05660866_01211</name>
</gene>
<name>A0A1T5AY10_9FLAO</name>
<dbReference type="InterPro" id="IPR006153">
    <property type="entry name" value="Cation/H_exchanger_TM"/>
</dbReference>
<evidence type="ECO:0000256" key="10">
    <source>
        <dbReference type="SAM" id="Phobius"/>
    </source>
</evidence>
<evidence type="ECO:0000313" key="12">
    <source>
        <dbReference type="EMBL" id="SKB39667.1"/>
    </source>
</evidence>
<feature type="transmembrane region" description="Helical" evidence="10">
    <location>
        <begin position="186"/>
        <end position="211"/>
    </location>
</feature>
<feature type="domain" description="Cation/H+ exchanger transmembrane" evidence="11">
    <location>
        <begin position="19"/>
        <end position="383"/>
    </location>
</feature>
<keyword evidence="5 10" id="KW-0812">Transmembrane</keyword>
<accession>A0A1T5AY10</accession>
<dbReference type="AlphaFoldDB" id="A0A1T5AY10"/>
<feature type="transmembrane region" description="Helical" evidence="10">
    <location>
        <begin position="314"/>
        <end position="336"/>
    </location>
</feature>
<dbReference type="STRING" id="561365.SAMN05660866_01211"/>
<evidence type="ECO:0000313" key="13">
    <source>
        <dbReference type="Proteomes" id="UP000190339"/>
    </source>
</evidence>
<sequence length="441" mass="49000">MEILSSYNLIIGASLIVVLSFLFNGISKKTNIPAVLMLIVLGILIKIGLGFFIPEIPDFKGSLEILGTVGLIMIVLEAALELELKKEKLWPIIKSMAIALIGLIASAYIAALILYQFIPNMTMQSAWLYATPLSILSSAIIIPSVGGLTEAKKEFHIYESTFSDIMGIMMFYFLTGKLNPAEDAGIAGFAGNLVLTIVIAIVASYAIILIFQRIKSQAKQFLLISVLLLLYAIGKKMHLSSLIIILVFGLIVKNVNLFFPGKTKIFLESERMQQIYHELHIITLETAFVVRTFFFVIFGITIVLATLLSVNVAIVSLLIIASIYAIRFIVLILFVGKDILPQLFIAPRGLITVLLFYAIPMEAQVEGFESGILLFVIIATSLVMTWAMIRDKRKMGTMLDEIDQEILERNLAEDALRDSEMELSNDQRIEKAQQTSREDPI</sequence>
<feature type="transmembrane region" description="Helical" evidence="10">
    <location>
        <begin position="155"/>
        <end position="174"/>
    </location>
</feature>
<evidence type="ECO:0000256" key="6">
    <source>
        <dbReference type="ARBA" id="ARBA00022989"/>
    </source>
</evidence>
<evidence type="ECO:0000256" key="2">
    <source>
        <dbReference type="ARBA" id="ARBA00022448"/>
    </source>
</evidence>